<dbReference type="OrthoDB" id="5874911at2759"/>
<sequence length="477" mass="55232">MAMKQVERELHHLLTLLENETPSACSLENDLTLRLEAIHRQAATAATIRLDWNHLKGDQSFTLGGAGEQVLLINRILRAASFTKERIVCLTTHYFLTSKYYEQQVGMKRRMEWSVAQRRDTSLSEVLALVNEALKTVTSVISDLERNLQDAERRLYSASVKDETEIQRRISFLLQNRINDLEQDLEGLKRENLELRSALEAKEEMVTDEDAVRVEPMESRRTMIGQQVQVKTIEDQEMEQVAMETSVKSYEIIGTQQVFTAKDEISEESMPDQDYFNRMVSEVNADSDEDMDEDNRKPGLVAISSDEDEAWEEEDVFSKIRRVNEEIKEMEQVLKEFPYRTISESSRGVENWVTCAFCKEVGRHYSDSCPQVTDGDERYNLAIFNGLCKFCLNKCPQGGCKFRPRTCWYCERIRGTIAEDLIPDDRGHHRALCNVPNARGELRRRIEEAKRQLERLRNQRSSSRQLPGRNVDEVDEN</sequence>
<feature type="region of interest" description="Disordered" evidence="2">
    <location>
        <begin position="454"/>
        <end position="477"/>
    </location>
</feature>
<evidence type="ECO:0008006" key="5">
    <source>
        <dbReference type="Google" id="ProtNLM"/>
    </source>
</evidence>
<keyword evidence="4" id="KW-1185">Reference proteome</keyword>
<gene>
    <name evidence="3" type="primary">Acey_s0356.g3356</name>
    <name evidence="3" type="ORF">Y032_0356g3356</name>
</gene>
<protein>
    <recommendedName>
        <fullName evidence="5">CCHC-type domain-containing protein</fullName>
    </recommendedName>
</protein>
<comment type="caution">
    <text evidence="3">The sequence shown here is derived from an EMBL/GenBank/DDBJ whole genome shotgun (WGS) entry which is preliminary data.</text>
</comment>
<accession>A0A016RXA3</accession>
<dbReference type="Proteomes" id="UP000024635">
    <property type="component" value="Unassembled WGS sequence"/>
</dbReference>
<dbReference type="STRING" id="53326.A0A016RXA3"/>
<evidence type="ECO:0000313" key="3">
    <source>
        <dbReference type="EMBL" id="EYB82584.1"/>
    </source>
</evidence>
<dbReference type="AlphaFoldDB" id="A0A016RXA3"/>
<reference evidence="4" key="1">
    <citation type="journal article" date="2015" name="Nat. Genet.">
        <title>The genome and transcriptome of the zoonotic hookworm Ancylostoma ceylanicum identify infection-specific gene families.</title>
        <authorList>
            <person name="Schwarz E.M."/>
            <person name="Hu Y."/>
            <person name="Antoshechkin I."/>
            <person name="Miller M.M."/>
            <person name="Sternberg P.W."/>
            <person name="Aroian R.V."/>
        </authorList>
    </citation>
    <scope>NUCLEOTIDE SEQUENCE</scope>
    <source>
        <strain evidence="4">HY135</strain>
    </source>
</reference>
<evidence type="ECO:0000313" key="4">
    <source>
        <dbReference type="Proteomes" id="UP000024635"/>
    </source>
</evidence>
<keyword evidence="1" id="KW-0175">Coiled coil</keyword>
<proteinExistence type="predicted"/>
<evidence type="ECO:0000256" key="1">
    <source>
        <dbReference type="SAM" id="Coils"/>
    </source>
</evidence>
<organism evidence="3 4">
    <name type="scientific">Ancylostoma ceylanicum</name>
    <dbReference type="NCBI Taxonomy" id="53326"/>
    <lineage>
        <taxon>Eukaryota</taxon>
        <taxon>Metazoa</taxon>
        <taxon>Ecdysozoa</taxon>
        <taxon>Nematoda</taxon>
        <taxon>Chromadorea</taxon>
        <taxon>Rhabditida</taxon>
        <taxon>Rhabditina</taxon>
        <taxon>Rhabditomorpha</taxon>
        <taxon>Strongyloidea</taxon>
        <taxon>Ancylostomatidae</taxon>
        <taxon>Ancylostomatinae</taxon>
        <taxon>Ancylostoma</taxon>
    </lineage>
</organism>
<evidence type="ECO:0000256" key="2">
    <source>
        <dbReference type="SAM" id="MobiDB-lite"/>
    </source>
</evidence>
<name>A0A016RXA3_9BILA</name>
<dbReference type="EMBL" id="JARK01001692">
    <property type="protein sequence ID" value="EYB82584.1"/>
    <property type="molecule type" value="Genomic_DNA"/>
</dbReference>
<feature type="coiled-coil region" evidence="1">
    <location>
        <begin position="134"/>
        <end position="205"/>
    </location>
</feature>